<organism evidence="1 2">
    <name type="scientific">Malus domestica</name>
    <name type="common">Apple</name>
    <name type="synonym">Pyrus malus</name>
    <dbReference type="NCBI Taxonomy" id="3750"/>
    <lineage>
        <taxon>Eukaryota</taxon>
        <taxon>Viridiplantae</taxon>
        <taxon>Streptophyta</taxon>
        <taxon>Embryophyta</taxon>
        <taxon>Tracheophyta</taxon>
        <taxon>Spermatophyta</taxon>
        <taxon>Magnoliopsida</taxon>
        <taxon>eudicotyledons</taxon>
        <taxon>Gunneridae</taxon>
        <taxon>Pentapetalae</taxon>
        <taxon>rosids</taxon>
        <taxon>fabids</taxon>
        <taxon>Rosales</taxon>
        <taxon>Rosaceae</taxon>
        <taxon>Amygdaloideae</taxon>
        <taxon>Maleae</taxon>
        <taxon>Malus</taxon>
    </lineage>
</organism>
<evidence type="ECO:0000313" key="1">
    <source>
        <dbReference type="EMBL" id="RXH92035.1"/>
    </source>
</evidence>
<comment type="caution">
    <text evidence="1">The sequence shown here is derived from an EMBL/GenBank/DDBJ whole genome shotgun (WGS) entry which is preliminary data.</text>
</comment>
<evidence type="ECO:0000313" key="2">
    <source>
        <dbReference type="Proteomes" id="UP000290289"/>
    </source>
</evidence>
<accession>A0A498JB14</accession>
<dbReference type="Proteomes" id="UP000290289">
    <property type="component" value="Chromosome 8"/>
</dbReference>
<protein>
    <submittedName>
        <fullName evidence="1">Uncharacterized protein</fullName>
    </submittedName>
</protein>
<name>A0A498JB14_MALDO</name>
<gene>
    <name evidence="1" type="ORF">DVH24_021058</name>
</gene>
<dbReference type="AlphaFoldDB" id="A0A498JB14"/>
<dbReference type="EMBL" id="RDQH01000334">
    <property type="protein sequence ID" value="RXH92035.1"/>
    <property type="molecule type" value="Genomic_DNA"/>
</dbReference>
<keyword evidence="2" id="KW-1185">Reference proteome</keyword>
<reference evidence="1 2" key="1">
    <citation type="submission" date="2018-10" db="EMBL/GenBank/DDBJ databases">
        <title>A high-quality apple genome assembly.</title>
        <authorList>
            <person name="Hu J."/>
        </authorList>
    </citation>
    <scope>NUCLEOTIDE SEQUENCE [LARGE SCALE GENOMIC DNA]</scope>
    <source>
        <strain evidence="2">cv. HFTH1</strain>
        <tissue evidence="1">Young leaf</tissue>
    </source>
</reference>
<proteinExistence type="predicted"/>
<sequence>MQEGAQIQKGDSRYKYGSAFWSAVVFAGRMTRLTALYSLYSVKENKIRVVQPGIMKPLVELMADFGSNMVDKSAYVLSVLVSVSEARVDVGGGRSVQKGMERWLGAKRHGTTLMLLEARLVLSGVFFKK</sequence>